<dbReference type="PANTHER" id="PTHR43798">
    <property type="entry name" value="MONOACYLGLYCEROL LIPASE"/>
    <property type="match status" value="1"/>
</dbReference>
<keyword evidence="2" id="KW-0378">Hydrolase</keyword>
<dbReference type="Pfam" id="PF12697">
    <property type="entry name" value="Abhydrolase_6"/>
    <property type="match status" value="1"/>
</dbReference>
<name>A0A9N8DCN2_9STRA</name>
<dbReference type="InterPro" id="IPR050266">
    <property type="entry name" value="AB_hydrolase_sf"/>
</dbReference>
<feature type="domain" description="AB hydrolase-1" evidence="3">
    <location>
        <begin position="44"/>
        <end position="340"/>
    </location>
</feature>
<dbReference type="SUPFAM" id="SSF53474">
    <property type="entry name" value="alpha/beta-Hydrolases"/>
    <property type="match status" value="1"/>
</dbReference>
<dbReference type="InterPro" id="IPR000073">
    <property type="entry name" value="AB_hydrolase_1"/>
</dbReference>
<organism evidence="4 5">
    <name type="scientific">Seminavis robusta</name>
    <dbReference type="NCBI Taxonomy" id="568900"/>
    <lineage>
        <taxon>Eukaryota</taxon>
        <taxon>Sar</taxon>
        <taxon>Stramenopiles</taxon>
        <taxon>Ochrophyta</taxon>
        <taxon>Bacillariophyta</taxon>
        <taxon>Bacillariophyceae</taxon>
        <taxon>Bacillariophycidae</taxon>
        <taxon>Naviculales</taxon>
        <taxon>Naviculaceae</taxon>
        <taxon>Seminavis</taxon>
    </lineage>
</organism>
<evidence type="ECO:0000313" key="4">
    <source>
        <dbReference type="EMBL" id="CAB9497269.1"/>
    </source>
</evidence>
<dbReference type="PANTHER" id="PTHR43798:SF14">
    <property type="entry name" value="SERINE HYDROLASE-LIKE PROTEIN DDB_G0286239"/>
    <property type="match status" value="1"/>
</dbReference>
<evidence type="ECO:0000313" key="5">
    <source>
        <dbReference type="Proteomes" id="UP001153069"/>
    </source>
</evidence>
<dbReference type="Proteomes" id="UP001153069">
    <property type="component" value="Unassembled WGS sequence"/>
</dbReference>
<comment type="similarity">
    <text evidence="1">Belongs to the AB hydrolase superfamily.</text>
</comment>
<proteinExistence type="inferred from homology"/>
<dbReference type="EMBL" id="CAICTM010000017">
    <property type="protein sequence ID" value="CAB9497269.1"/>
    <property type="molecule type" value="Genomic_DNA"/>
</dbReference>
<dbReference type="AlphaFoldDB" id="A0A9N8DCN2"/>
<evidence type="ECO:0000256" key="2">
    <source>
        <dbReference type="ARBA" id="ARBA00022801"/>
    </source>
</evidence>
<evidence type="ECO:0000259" key="3">
    <source>
        <dbReference type="Pfam" id="PF12697"/>
    </source>
</evidence>
<keyword evidence="5" id="KW-1185">Reference proteome</keyword>
<dbReference type="OrthoDB" id="6431331at2759"/>
<comment type="caution">
    <text evidence="4">The sequence shown here is derived from an EMBL/GenBank/DDBJ whole genome shotgun (WGS) entry which is preliminary data.</text>
</comment>
<evidence type="ECO:0000256" key="1">
    <source>
        <dbReference type="ARBA" id="ARBA00008645"/>
    </source>
</evidence>
<gene>
    <name evidence="4" type="ORF">SEMRO_17_G012200.3</name>
</gene>
<dbReference type="InterPro" id="IPR029058">
    <property type="entry name" value="AB_hydrolase_fold"/>
</dbReference>
<protein>
    <recommendedName>
        <fullName evidence="3">AB hydrolase-1 domain-containing protein</fullName>
    </recommendedName>
</protein>
<dbReference type="Gene3D" id="3.40.50.1820">
    <property type="entry name" value="alpha/beta hydrolase"/>
    <property type="match status" value="1"/>
</dbReference>
<reference evidence="4" key="1">
    <citation type="submission" date="2020-06" db="EMBL/GenBank/DDBJ databases">
        <authorList>
            <consortium name="Plant Systems Biology data submission"/>
        </authorList>
    </citation>
    <scope>NUCLEOTIDE SEQUENCE</scope>
    <source>
        <strain evidence="4">D6</strain>
    </source>
</reference>
<sequence length="357" mass="39922">MVEPIPVREMRLQCSDGMVIAAQQWYAKANPVEDREGETRTRNILCLHGWLDNCRSFYHLGPKLAEALCRTQTDGIQVTNTDVNVVAIDFLGHGLSSHKSLDGPSILLTESAFYVAEVTEKLGWWKQDNAKSNKRKKNEDGSAETPEHISAGNVPFTLIGHSMGASVACVMAAAFPERIDKLVLLDGAGPLDRPAEKIAKHVRSHIERRQAGNVKLVLESRMLYPSVEMAVKLRRRTATSFPGNQYLSTETAKEMVVRGSEIDEEGRVKFLHDPRLRWPSAHYFTAEQTEALYKDIQAKTCLLRAVDGFPFEPEKKERLMQILKPSVMKTLPGSHHFHADPKSAPAVAEAVIKFLQE</sequence>
<dbReference type="GO" id="GO:0016020">
    <property type="term" value="C:membrane"/>
    <property type="evidence" value="ECO:0007669"/>
    <property type="project" value="TreeGrafter"/>
</dbReference>
<accession>A0A9N8DCN2</accession>
<dbReference type="GO" id="GO:0016787">
    <property type="term" value="F:hydrolase activity"/>
    <property type="evidence" value="ECO:0007669"/>
    <property type="project" value="UniProtKB-KW"/>
</dbReference>